<dbReference type="Proteomes" id="UP001156882">
    <property type="component" value="Unassembled WGS sequence"/>
</dbReference>
<evidence type="ECO:0000259" key="7">
    <source>
        <dbReference type="SMART" id="SM00925"/>
    </source>
</evidence>
<comment type="catalytic activity">
    <reaction evidence="1">
        <text>Exolytic cleavage of the (1-&gt;4)-beta-glycosidic linkage between N-acetylmuramic acid (MurNAc) and N-acetylglucosamine (GlcNAc) residues in peptidoglycan, from either the reducing or the non-reducing ends of the peptidoglycan chains, with concomitant formation of a 1,6-anhydrobond in the MurNAc residue.</text>
        <dbReference type="EC" id="4.2.2.n1"/>
    </reaction>
</comment>
<evidence type="ECO:0000313" key="8">
    <source>
        <dbReference type="EMBL" id="GLS18282.1"/>
    </source>
</evidence>
<dbReference type="InterPro" id="IPR010611">
    <property type="entry name" value="3D_dom"/>
</dbReference>
<dbReference type="Gene3D" id="2.40.40.10">
    <property type="entry name" value="RlpA-like domain"/>
    <property type="match status" value="1"/>
</dbReference>
<dbReference type="Pfam" id="PF06725">
    <property type="entry name" value="3D"/>
    <property type="match status" value="1"/>
</dbReference>
<evidence type="ECO:0000256" key="5">
    <source>
        <dbReference type="ARBA" id="ARBA00030918"/>
    </source>
</evidence>
<keyword evidence="9" id="KW-1185">Reference proteome</keyword>
<gene>
    <name evidence="8" type="ORF">GCM10007874_12990</name>
</gene>
<dbReference type="PIRSF" id="PIRSF019422">
    <property type="entry name" value="MltA"/>
    <property type="match status" value="1"/>
</dbReference>
<keyword evidence="4" id="KW-0961">Cell wall biogenesis/degradation</keyword>
<dbReference type="Gene3D" id="2.40.240.50">
    <property type="entry name" value="Barwin-like endoglucanases"/>
    <property type="match status" value="1"/>
</dbReference>
<dbReference type="InterPro" id="IPR026044">
    <property type="entry name" value="MltA"/>
</dbReference>
<sequence>MRISWSLGLVPALAVIAGMAGAAERKPAAAPVPPPLPVGVRAEPVSFRALAGWRGDDHAKAFQVWLASCRSQTSDNPALNDGVPAPPDLVTLCQKALKLGKLDARAARAFFQDNFSPWRIRPPEGSGPVAGKAFYTGYYEPEIPGSLVREGPYQTPLLDRPSDLVAFGLNAVPPGFEGYAAARRKPDGSLEIYPDRKAIEEGALDGQGLEIGYIADPVDRFFMQVQGSGTLRLPTGSTVRYAYSGKNGQPYTGIGRIVAQRLNVPPREITMASLRAFLAKDPSVAREVMQENKSFVFFKIAPFLGPDAGPIGGEGLPVTPLRSIAIDRKIWPYGLPVFIDTAIPDIGGGVKPQTIRKLMIAQDTGSAIIGAARADIFFGTGDKAGAIAGAVRHGGEFTVLWPKPEAASKPGSAR</sequence>
<accession>A0ABQ6CJ36</accession>
<organism evidence="8 9">
    <name type="scientific">Labrys miyagiensis</name>
    <dbReference type="NCBI Taxonomy" id="346912"/>
    <lineage>
        <taxon>Bacteria</taxon>
        <taxon>Pseudomonadati</taxon>
        <taxon>Pseudomonadota</taxon>
        <taxon>Alphaproteobacteria</taxon>
        <taxon>Hyphomicrobiales</taxon>
        <taxon>Xanthobacteraceae</taxon>
        <taxon>Labrys</taxon>
    </lineage>
</organism>
<comment type="caution">
    <text evidence="8">The sequence shown here is derived from an EMBL/GenBank/DDBJ whole genome shotgun (WGS) entry which is preliminary data.</text>
</comment>
<evidence type="ECO:0000313" key="9">
    <source>
        <dbReference type="Proteomes" id="UP001156882"/>
    </source>
</evidence>
<name>A0ABQ6CJ36_9HYPH</name>
<dbReference type="CDD" id="cd14485">
    <property type="entry name" value="mltA_like_LT_A"/>
    <property type="match status" value="1"/>
</dbReference>
<dbReference type="SMART" id="SM00925">
    <property type="entry name" value="MltA"/>
    <property type="match status" value="1"/>
</dbReference>
<reference evidence="9" key="1">
    <citation type="journal article" date="2019" name="Int. J. Syst. Evol. Microbiol.">
        <title>The Global Catalogue of Microorganisms (GCM) 10K type strain sequencing project: providing services to taxonomists for standard genome sequencing and annotation.</title>
        <authorList>
            <consortium name="The Broad Institute Genomics Platform"/>
            <consortium name="The Broad Institute Genome Sequencing Center for Infectious Disease"/>
            <person name="Wu L."/>
            <person name="Ma J."/>
        </authorList>
    </citation>
    <scope>NUCLEOTIDE SEQUENCE [LARGE SCALE GENOMIC DNA]</scope>
    <source>
        <strain evidence="9">NBRC 101365</strain>
    </source>
</reference>
<dbReference type="InterPro" id="IPR036908">
    <property type="entry name" value="RlpA-like_sf"/>
</dbReference>
<dbReference type="EMBL" id="BSPC01000011">
    <property type="protein sequence ID" value="GLS18282.1"/>
    <property type="molecule type" value="Genomic_DNA"/>
</dbReference>
<dbReference type="RefSeq" id="WP_284311102.1">
    <property type="nucleotide sequence ID" value="NZ_BSPC01000011.1"/>
</dbReference>
<dbReference type="EC" id="4.2.2.n1" evidence="2"/>
<protein>
    <recommendedName>
        <fullName evidence="2">peptidoglycan lytic exotransglycosylase</fullName>
        <ecNumber evidence="2">4.2.2.n1</ecNumber>
    </recommendedName>
    <alternativeName>
        <fullName evidence="5">Murein hydrolase A</fullName>
    </alternativeName>
</protein>
<feature type="domain" description="Lytic transglycosylase MltA" evidence="7">
    <location>
        <begin position="142"/>
        <end position="299"/>
    </location>
</feature>
<evidence type="ECO:0000256" key="3">
    <source>
        <dbReference type="ARBA" id="ARBA00023239"/>
    </source>
</evidence>
<evidence type="ECO:0000256" key="1">
    <source>
        <dbReference type="ARBA" id="ARBA00001420"/>
    </source>
</evidence>
<dbReference type="PANTHER" id="PTHR30124:SF0">
    <property type="entry name" value="MEMBRANE-BOUND LYTIC MUREIN TRANSGLYCOSYLASE A"/>
    <property type="match status" value="1"/>
</dbReference>
<dbReference type="PANTHER" id="PTHR30124">
    <property type="entry name" value="MEMBRANE-BOUND LYTIC MUREIN TRANSGLYCOSYLASE A"/>
    <property type="match status" value="1"/>
</dbReference>
<evidence type="ECO:0000256" key="2">
    <source>
        <dbReference type="ARBA" id="ARBA00012587"/>
    </source>
</evidence>
<dbReference type="InterPro" id="IPR005300">
    <property type="entry name" value="MltA_B"/>
</dbReference>
<feature type="chain" id="PRO_5045788071" description="peptidoglycan lytic exotransglycosylase" evidence="6">
    <location>
        <begin position="23"/>
        <end position="414"/>
    </location>
</feature>
<feature type="signal peptide" evidence="6">
    <location>
        <begin position="1"/>
        <end position="22"/>
    </location>
</feature>
<keyword evidence="3" id="KW-0456">Lyase</keyword>
<dbReference type="CDD" id="cd14668">
    <property type="entry name" value="mlta_B"/>
    <property type="match status" value="1"/>
</dbReference>
<proteinExistence type="predicted"/>
<evidence type="ECO:0000256" key="6">
    <source>
        <dbReference type="SAM" id="SignalP"/>
    </source>
</evidence>
<dbReference type="SUPFAM" id="SSF50685">
    <property type="entry name" value="Barwin-like endoglucanases"/>
    <property type="match status" value="1"/>
</dbReference>
<evidence type="ECO:0000256" key="4">
    <source>
        <dbReference type="ARBA" id="ARBA00023316"/>
    </source>
</evidence>
<keyword evidence="6" id="KW-0732">Signal</keyword>
<dbReference type="Pfam" id="PF03562">
    <property type="entry name" value="MltA"/>
    <property type="match status" value="1"/>
</dbReference>